<feature type="signal peptide" evidence="2">
    <location>
        <begin position="1"/>
        <end position="21"/>
    </location>
</feature>
<dbReference type="STRING" id="1391654.AKJ09_06327"/>
<feature type="region of interest" description="Disordered" evidence="1">
    <location>
        <begin position="126"/>
        <end position="174"/>
    </location>
</feature>
<feature type="compositionally biased region" description="Pro residues" evidence="1">
    <location>
        <begin position="135"/>
        <end position="146"/>
    </location>
</feature>
<dbReference type="AlphaFoldDB" id="A0A0K1Q1K8"/>
<evidence type="ECO:0000313" key="4">
    <source>
        <dbReference type="Proteomes" id="UP000064967"/>
    </source>
</evidence>
<sequence>MRAVALAMLATATTVSCPVLADTKEPESVRLVFETESPSAGRGTQACPSQAEFFAAVRTYTSRWSANVDEGRAEKTIRVRLSVRGRETVGTLVVADATGTLSERTLVGPTCTGVARAMAIMVGVAIEPPGDQPSGPAPSPDEPSPSPSTRTVPPKGTTEPPSPPDAAAPDPPRSADRAVELDVRFDALAFDVRFESSTAVIGGALPGVAASVNLLFAVADGPRWLRGLRPSIGFGVRQSFPKERALRGGSVDFLWTAGNVRACPHTFDVAGIVHLTPCVETNIGILGASAEGYADAQHTSVAWLDVGGSMSVAVSLSQRVFLSSTVLVTGPLLRRPFVLASGATAAEVPSVGVLGGLGIGVRL</sequence>
<proteinExistence type="predicted"/>
<dbReference type="EMBL" id="CP012333">
    <property type="protein sequence ID" value="AKU99663.1"/>
    <property type="molecule type" value="Genomic_DNA"/>
</dbReference>
<protein>
    <submittedName>
        <fullName evidence="3">Uncharacterized protein</fullName>
    </submittedName>
</protein>
<evidence type="ECO:0000256" key="1">
    <source>
        <dbReference type="SAM" id="MobiDB-lite"/>
    </source>
</evidence>
<evidence type="ECO:0000256" key="2">
    <source>
        <dbReference type="SAM" id="SignalP"/>
    </source>
</evidence>
<accession>A0A0K1Q1K8</accession>
<dbReference type="PROSITE" id="PS51257">
    <property type="entry name" value="PROKAR_LIPOPROTEIN"/>
    <property type="match status" value="1"/>
</dbReference>
<evidence type="ECO:0000313" key="3">
    <source>
        <dbReference type="EMBL" id="AKU99663.1"/>
    </source>
</evidence>
<feature type="chain" id="PRO_5005466424" evidence="2">
    <location>
        <begin position="22"/>
        <end position="363"/>
    </location>
</feature>
<gene>
    <name evidence="3" type="ORF">AKJ09_06327</name>
</gene>
<dbReference type="KEGG" id="llu:AKJ09_06327"/>
<dbReference type="Proteomes" id="UP000064967">
    <property type="component" value="Chromosome"/>
</dbReference>
<feature type="compositionally biased region" description="Pro residues" evidence="1">
    <location>
        <begin position="160"/>
        <end position="172"/>
    </location>
</feature>
<keyword evidence="2" id="KW-0732">Signal</keyword>
<keyword evidence="4" id="KW-1185">Reference proteome</keyword>
<name>A0A0K1Q1K8_9BACT</name>
<reference evidence="3 4" key="1">
    <citation type="submission" date="2015-08" db="EMBL/GenBank/DDBJ databases">
        <authorList>
            <person name="Babu N.S."/>
            <person name="Beckwith C.J."/>
            <person name="Beseler K.G."/>
            <person name="Brison A."/>
            <person name="Carone J.V."/>
            <person name="Caskin T.P."/>
            <person name="Diamond M."/>
            <person name="Durham M.E."/>
            <person name="Foxe J.M."/>
            <person name="Go M."/>
            <person name="Henderson B.A."/>
            <person name="Jones I.B."/>
            <person name="McGettigan J.A."/>
            <person name="Micheletti S.J."/>
            <person name="Nasrallah M.E."/>
            <person name="Ortiz D."/>
            <person name="Piller C.R."/>
            <person name="Privatt S.R."/>
            <person name="Schneider S.L."/>
            <person name="Sharp S."/>
            <person name="Smith T.C."/>
            <person name="Stanton J.D."/>
            <person name="Ullery H.E."/>
            <person name="Wilson R.J."/>
            <person name="Serrano M.G."/>
            <person name="Buck G."/>
            <person name="Lee V."/>
            <person name="Wang Y."/>
            <person name="Carvalho R."/>
            <person name="Voegtly L."/>
            <person name="Shi R."/>
            <person name="Duckworth R."/>
            <person name="Johnson A."/>
            <person name="Loviza R."/>
            <person name="Walstead R."/>
            <person name="Shah Z."/>
            <person name="Kiflezghi M."/>
            <person name="Wade K."/>
            <person name="Ball S.L."/>
            <person name="Bradley K.W."/>
            <person name="Asai D.J."/>
            <person name="Bowman C.A."/>
            <person name="Russell D.A."/>
            <person name="Pope W.H."/>
            <person name="Jacobs-Sera D."/>
            <person name="Hendrix R.W."/>
            <person name="Hatfull G.F."/>
        </authorList>
    </citation>
    <scope>NUCLEOTIDE SEQUENCE [LARGE SCALE GENOMIC DNA]</scope>
    <source>
        <strain evidence="3 4">DSM 27648</strain>
    </source>
</reference>
<organism evidence="3 4">
    <name type="scientific">Labilithrix luteola</name>
    <dbReference type="NCBI Taxonomy" id="1391654"/>
    <lineage>
        <taxon>Bacteria</taxon>
        <taxon>Pseudomonadati</taxon>
        <taxon>Myxococcota</taxon>
        <taxon>Polyangia</taxon>
        <taxon>Polyangiales</taxon>
        <taxon>Labilitrichaceae</taxon>
        <taxon>Labilithrix</taxon>
    </lineage>
</organism>